<name>A0A0S2F7J8_LYSAN</name>
<accession>A0A0S2F7J8</accession>
<dbReference type="AlphaFoldDB" id="A0A0S2F7J8"/>
<dbReference type="PATRIC" id="fig|84531.8.peg.1378"/>
<dbReference type="EMBL" id="CP011129">
    <property type="protein sequence ID" value="ALN79506.1"/>
    <property type="molecule type" value="Genomic_DNA"/>
</dbReference>
<evidence type="ECO:0000313" key="1">
    <source>
        <dbReference type="EMBL" id="ALN79506.1"/>
    </source>
</evidence>
<reference evidence="1 2" key="1">
    <citation type="journal article" date="2015" name="BMC Genomics">
        <title>Comparative genomics and metabolic profiling of the genus Lysobacter.</title>
        <authorList>
            <person name="de Bruijn I."/>
            <person name="Cheng X."/>
            <person name="de Jager V."/>
            <person name="Exposito R.G."/>
            <person name="Watrous J."/>
            <person name="Patel N."/>
            <person name="Postma J."/>
            <person name="Dorrestein P.C."/>
            <person name="Kobayashi D."/>
            <person name="Raaijmakers J.M."/>
        </authorList>
    </citation>
    <scope>NUCLEOTIDE SEQUENCE [LARGE SCALE GENOMIC DNA]</scope>
    <source>
        <strain evidence="1 2">76</strain>
    </source>
</reference>
<organism evidence="1 2">
    <name type="scientific">Lysobacter antibioticus</name>
    <dbReference type="NCBI Taxonomy" id="84531"/>
    <lineage>
        <taxon>Bacteria</taxon>
        <taxon>Pseudomonadati</taxon>
        <taxon>Pseudomonadota</taxon>
        <taxon>Gammaproteobacteria</taxon>
        <taxon>Lysobacterales</taxon>
        <taxon>Lysobacteraceae</taxon>
        <taxon>Lysobacter</taxon>
    </lineage>
</organism>
<evidence type="ECO:0000313" key="2">
    <source>
        <dbReference type="Proteomes" id="UP000060787"/>
    </source>
</evidence>
<proteinExistence type="predicted"/>
<keyword evidence="2" id="KW-1185">Reference proteome</keyword>
<dbReference type="KEGG" id="lab:LA76x_1349"/>
<dbReference type="Proteomes" id="UP000060787">
    <property type="component" value="Chromosome"/>
</dbReference>
<sequence>MQDTVNWLVLPAERDGARSDAILRSAPGLVDYAETQNKPVRGAHDAEGLFLVVVGRTLYRVNTNGTTTALGTIPGVTRVSMAHNQIENGNQVVIVNGQSGYVWNTVTSTLTQITDEAFPGSPIVDYLDGYILGVDLFGRFWFTSDLSQATEYSTLDRSDAESQPDKIVTLIATGGEVLVFGERTGEFFRNTGAATGTFQRVDGVSMDIGCASPHARAGLDNSVFWLGHDGNVYQLQGNSPVRISTSALEQAISGLNWKNAFAFTFEDRGHKVFYLTFPDGQTFGYDVISREWHRRESYGLKRWRINTLTPWRRGWYAGDFSDGTISRVDWTVMKEGTQPLVARRRTGVSHANGNKVIADALKLVFDVGRIPVGVTDHFCSIRYSDDGGHNWSGARVLSLGEAGGYLQTVVARRLGRFEQRVLEIEVSSPGLRDLIAASWAPRLTTA</sequence>
<protein>
    <submittedName>
        <fullName evidence="1">Phage stabilization family protein</fullName>
    </submittedName>
</protein>
<dbReference type="InterPro" id="IPR021098">
    <property type="entry name" value="Phage_P22_Gp10"/>
</dbReference>
<dbReference type="STRING" id="84531.LA76x_1349"/>
<gene>
    <name evidence="1" type="ORF">LA76x_1349</name>
</gene>
<dbReference type="Pfam" id="PF11134">
    <property type="entry name" value="Phage_stabilise"/>
    <property type="match status" value="1"/>
</dbReference>